<dbReference type="Pfam" id="PF12937">
    <property type="entry name" value="F-box-like"/>
    <property type="match status" value="1"/>
</dbReference>
<dbReference type="PROSITE" id="PS50181">
    <property type="entry name" value="FBOX"/>
    <property type="match status" value="1"/>
</dbReference>
<feature type="domain" description="F-box" evidence="2">
    <location>
        <begin position="6"/>
        <end position="52"/>
    </location>
</feature>
<comment type="caution">
    <text evidence="3">The sequence shown here is derived from an EMBL/GenBank/DDBJ whole genome shotgun (WGS) entry which is preliminary data.</text>
</comment>
<protein>
    <recommendedName>
        <fullName evidence="2">F-box domain-containing protein</fullName>
    </recommendedName>
</protein>
<evidence type="ECO:0000259" key="2">
    <source>
        <dbReference type="PROSITE" id="PS50181"/>
    </source>
</evidence>
<gene>
    <name evidence="3" type="ORF">JR316_008920</name>
</gene>
<sequence length="537" mass="60204">MDSNGAKGLLQLPPEVLLLVLGMVDPRDLIRLRLTCRRLQKLTYDHAVWVSKLNEQAAYLPLPPDILHQREHDKHLLTFSENSIESTVLKGQRICDAWPRARLKTPIKLKDTDGRLMWIGLNLVADRWLVATYHEGIIHIYDTKQGSPVLQRTVDLQEKGWTSFSVGIDPTEKRLIIALCLSHPPYRIHIYQIELLAVNQAVSLIRIIILPHYKIIQALDIPNRLVIVSTAASVTTLKWDEDYDPEARDATFNVNAEDEGGWWDGVIGVCLLGSYILVHKTRSLHVRQYKDRCGSALKHKFTLSFKQVSFSASSKSTNKLSGTTVYEVSTFAYDVIQGLFQFNIKLTVPESFGVPPSLDVQLTSVYPLALGVIQPIASSQSAPHPSPSVSSPDFSPSPSFKHTHATRASDTSSIVVHPANPAADTDYRSRGFLSTQCMGPQGKRGIWVERQRSGTVRDLQVWFREPSEPSSSAERALSEPSTAEFPLPVMEIERRVIYTLQSYDLRDDILISTFNELNGTIYLGHRSGYISVIALEC</sequence>
<evidence type="ECO:0000313" key="3">
    <source>
        <dbReference type="EMBL" id="KAG5166830.1"/>
    </source>
</evidence>
<dbReference type="SMART" id="SM00256">
    <property type="entry name" value="FBOX"/>
    <property type="match status" value="1"/>
</dbReference>
<dbReference type="InterPro" id="IPR001810">
    <property type="entry name" value="F-box_dom"/>
</dbReference>
<dbReference type="Gene3D" id="1.20.1280.50">
    <property type="match status" value="1"/>
</dbReference>
<accession>A0A8H7XWA6</accession>
<dbReference type="InterPro" id="IPR036047">
    <property type="entry name" value="F-box-like_dom_sf"/>
</dbReference>
<dbReference type="EMBL" id="JAFIQS010000008">
    <property type="protein sequence ID" value="KAG5166830.1"/>
    <property type="molecule type" value="Genomic_DNA"/>
</dbReference>
<reference evidence="3" key="1">
    <citation type="submission" date="2021-02" db="EMBL/GenBank/DDBJ databases">
        <title>Psilocybe cubensis genome.</title>
        <authorList>
            <person name="Mckernan K.J."/>
            <person name="Crawford S."/>
            <person name="Trippe A."/>
            <person name="Kane L.T."/>
            <person name="Mclaughlin S."/>
        </authorList>
    </citation>
    <scope>NUCLEOTIDE SEQUENCE [LARGE SCALE GENOMIC DNA]</scope>
    <source>
        <strain evidence="3">MGC-MH-2018</strain>
    </source>
</reference>
<evidence type="ECO:0000256" key="1">
    <source>
        <dbReference type="SAM" id="MobiDB-lite"/>
    </source>
</evidence>
<dbReference type="SUPFAM" id="SSF81383">
    <property type="entry name" value="F-box domain"/>
    <property type="match status" value="1"/>
</dbReference>
<name>A0A8H7XWA6_PSICU</name>
<feature type="compositionally biased region" description="Low complexity" evidence="1">
    <location>
        <begin position="379"/>
        <end position="399"/>
    </location>
</feature>
<dbReference type="OrthoDB" id="3211970at2759"/>
<feature type="region of interest" description="Disordered" evidence="1">
    <location>
        <begin position="379"/>
        <end position="422"/>
    </location>
</feature>
<organism evidence="3">
    <name type="scientific">Psilocybe cubensis</name>
    <name type="common">Psychedelic mushroom</name>
    <name type="synonym">Stropharia cubensis</name>
    <dbReference type="NCBI Taxonomy" id="181762"/>
    <lineage>
        <taxon>Eukaryota</taxon>
        <taxon>Fungi</taxon>
        <taxon>Dikarya</taxon>
        <taxon>Basidiomycota</taxon>
        <taxon>Agaricomycotina</taxon>
        <taxon>Agaricomycetes</taxon>
        <taxon>Agaricomycetidae</taxon>
        <taxon>Agaricales</taxon>
        <taxon>Agaricineae</taxon>
        <taxon>Strophariaceae</taxon>
        <taxon>Psilocybe</taxon>
    </lineage>
</organism>
<dbReference type="AlphaFoldDB" id="A0A8H7XWA6"/>
<proteinExistence type="predicted"/>